<dbReference type="InterPro" id="IPR000504">
    <property type="entry name" value="RRM_dom"/>
</dbReference>
<protein>
    <recommendedName>
        <fullName evidence="3">RRM domain-containing protein</fullName>
    </recommendedName>
</protein>
<evidence type="ECO:0000256" key="1">
    <source>
        <dbReference type="PROSITE-ProRule" id="PRU00176"/>
    </source>
</evidence>
<gene>
    <name evidence="4" type="ORF">AALP_AAs66918U001100</name>
</gene>
<evidence type="ECO:0000313" key="4">
    <source>
        <dbReference type="EMBL" id="KFK23547.1"/>
    </source>
</evidence>
<reference evidence="5" key="1">
    <citation type="journal article" date="2015" name="Nat. Plants">
        <title>Genome expansion of Arabis alpina linked with retrotransposition and reduced symmetric DNA methylation.</title>
        <authorList>
            <person name="Willing E.M."/>
            <person name="Rawat V."/>
            <person name="Mandakova T."/>
            <person name="Maumus F."/>
            <person name="James G.V."/>
            <person name="Nordstroem K.J."/>
            <person name="Becker C."/>
            <person name="Warthmann N."/>
            <person name="Chica C."/>
            <person name="Szarzynska B."/>
            <person name="Zytnicki M."/>
            <person name="Albani M.C."/>
            <person name="Kiefer C."/>
            <person name="Bergonzi S."/>
            <person name="Castaings L."/>
            <person name="Mateos J.L."/>
            <person name="Berns M.C."/>
            <person name="Bujdoso N."/>
            <person name="Piofczyk T."/>
            <person name="de Lorenzo L."/>
            <person name="Barrero-Sicilia C."/>
            <person name="Mateos I."/>
            <person name="Piednoel M."/>
            <person name="Hagmann J."/>
            <person name="Chen-Min-Tao R."/>
            <person name="Iglesias-Fernandez R."/>
            <person name="Schuster S.C."/>
            <person name="Alonso-Blanco C."/>
            <person name="Roudier F."/>
            <person name="Carbonero P."/>
            <person name="Paz-Ares J."/>
            <person name="Davis S.J."/>
            <person name="Pecinka A."/>
            <person name="Quesneville H."/>
            <person name="Colot V."/>
            <person name="Lysak M.A."/>
            <person name="Weigel D."/>
            <person name="Coupland G."/>
            <person name="Schneeberger K."/>
        </authorList>
    </citation>
    <scope>NUCLEOTIDE SEQUENCE [LARGE SCALE GENOMIC DNA]</scope>
    <source>
        <strain evidence="5">cv. Pajares</strain>
    </source>
</reference>
<name>A0A087G0Z5_ARAAL</name>
<accession>A0A087G0Z5</accession>
<evidence type="ECO:0000313" key="5">
    <source>
        <dbReference type="Proteomes" id="UP000029120"/>
    </source>
</evidence>
<evidence type="ECO:0000259" key="3">
    <source>
        <dbReference type="PROSITE" id="PS50102"/>
    </source>
</evidence>
<evidence type="ECO:0000256" key="2">
    <source>
        <dbReference type="SAM" id="MobiDB-lite"/>
    </source>
</evidence>
<proteinExistence type="predicted"/>
<dbReference type="InterPro" id="IPR035979">
    <property type="entry name" value="RBD_domain_sf"/>
</dbReference>
<dbReference type="Gene3D" id="3.30.70.330">
    <property type="match status" value="1"/>
</dbReference>
<feature type="region of interest" description="Disordered" evidence="2">
    <location>
        <begin position="1"/>
        <end position="58"/>
    </location>
</feature>
<dbReference type="Pfam" id="PF00076">
    <property type="entry name" value="RRM_1"/>
    <property type="match status" value="1"/>
</dbReference>
<dbReference type="AlphaFoldDB" id="A0A087G0Z5"/>
<dbReference type="InterPro" id="IPR012677">
    <property type="entry name" value="Nucleotide-bd_a/b_plait_sf"/>
</dbReference>
<dbReference type="PROSITE" id="PS50102">
    <property type="entry name" value="RRM"/>
    <property type="match status" value="1"/>
</dbReference>
<dbReference type="Proteomes" id="UP000029120">
    <property type="component" value="Unassembled WGS sequence"/>
</dbReference>
<organism evidence="4 5">
    <name type="scientific">Arabis alpina</name>
    <name type="common">Alpine rock-cress</name>
    <dbReference type="NCBI Taxonomy" id="50452"/>
    <lineage>
        <taxon>Eukaryota</taxon>
        <taxon>Viridiplantae</taxon>
        <taxon>Streptophyta</taxon>
        <taxon>Embryophyta</taxon>
        <taxon>Tracheophyta</taxon>
        <taxon>Spermatophyta</taxon>
        <taxon>Magnoliopsida</taxon>
        <taxon>eudicotyledons</taxon>
        <taxon>Gunneridae</taxon>
        <taxon>Pentapetalae</taxon>
        <taxon>rosids</taxon>
        <taxon>malvids</taxon>
        <taxon>Brassicales</taxon>
        <taxon>Brassicaceae</taxon>
        <taxon>Arabideae</taxon>
        <taxon>Arabis</taxon>
    </lineage>
</organism>
<keyword evidence="5" id="KW-1185">Reference proteome</keyword>
<dbReference type="EMBL" id="KL978069">
    <property type="protein sequence ID" value="KFK23547.1"/>
    <property type="molecule type" value="Genomic_DNA"/>
</dbReference>
<feature type="compositionally biased region" description="Basic and acidic residues" evidence="2">
    <location>
        <begin position="20"/>
        <end position="43"/>
    </location>
</feature>
<dbReference type="OrthoDB" id="1046468at2759"/>
<sequence length="207" mass="23354">MVMEDMRLKPCSTSTTVVEAPDHESTKLLQEELQKKKSEEKVPVRKTKRKKTSETKQVKKSKREVENVEKYECCFECKESDGINRSENTLRVSGFDPSLTRDDIKTALKKHFGSCGVVTRVFVPIECKTGATIGYAFVDMQSNADKVLTLLSGSSLGGWNLEVMMGKYNSDITNLKGCERCSFIKRVVERFIATNGGRCLKTNFKFP</sequence>
<dbReference type="eggNOG" id="KOG4210">
    <property type="taxonomic scope" value="Eukaryota"/>
</dbReference>
<keyword evidence="1" id="KW-0694">RNA-binding</keyword>
<dbReference type="OMA" id="FNGCEIC"/>
<dbReference type="GO" id="GO:0003723">
    <property type="term" value="F:RNA binding"/>
    <property type="evidence" value="ECO:0007669"/>
    <property type="project" value="UniProtKB-UniRule"/>
</dbReference>
<dbReference type="Gramene" id="KFK23547">
    <property type="protein sequence ID" value="KFK23547"/>
    <property type="gene ID" value="AALP_AAs66918U001100"/>
</dbReference>
<feature type="domain" description="RRM" evidence="3">
    <location>
        <begin position="88"/>
        <end position="168"/>
    </location>
</feature>
<dbReference type="SUPFAM" id="SSF54928">
    <property type="entry name" value="RNA-binding domain, RBD"/>
    <property type="match status" value="1"/>
</dbReference>
<dbReference type="SMART" id="SM00360">
    <property type="entry name" value="RRM"/>
    <property type="match status" value="1"/>
</dbReference>